<dbReference type="PROSITE" id="PS00108">
    <property type="entry name" value="PROTEIN_KINASE_ST"/>
    <property type="match status" value="1"/>
</dbReference>
<dbReference type="InterPro" id="IPR013210">
    <property type="entry name" value="LRR_N_plant-typ"/>
</dbReference>
<dbReference type="EC" id="2.7.11.1" evidence="3"/>
<dbReference type="PANTHER" id="PTHR48056">
    <property type="entry name" value="LRR RECEPTOR-LIKE SERINE/THREONINE-PROTEIN KINASE-RELATED"/>
    <property type="match status" value="1"/>
</dbReference>
<feature type="binding site" evidence="16">
    <location>
        <position position="715"/>
    </location>
    <ligand>
        <name>ATP</name>
        <dbReference type="ChEBI" id="CHEBI:30616"/>
    </ligand>
</feature>
<dbReference type="InterPro" id="IPR011009">
    <property type="entry name" value="Kinase-like_dom_sf"/>
</dbReference>
<feature type="chain" id="PRO_5020281943" description="non-specific serine/threonine protein kinase" evidence="18">
    <location>
        <begin position="27"/>
        <end position="1277"/>
    </location>
</feature>
<dbReference type="STRING" id="542762.A0A4S4DPN5"/>
<evidence type="ECO:0000256" key="8">
    <source>
        <dbReference type="ARBA" id="ARBA00022729"/>
    </source>
</evidence>
<organism evidence="20 21">
    <name type="scientific">Camellia sinensis var. sinensis</name>
    <name type="common">China tea</name>
    <dbReference type="NCBI Taxonomy" id="542762"/>
    <lineage>
        <taxon>Eukaryota</taxon>
        <taxon>Viridiplantae</taxon>
        <taxon>Streptophyta</taxon>
        <taxon>Embryophyta</taxon>
        <taxon>Tracheophyta</taxon>
        <taxon>Spermatophyta</taxon>
        <taxon>Magnoliopsida</taxon>
        <taxon>eudicotyledons</taxon>
        <taxon>Gunneridae</taxon>
        <taxon>Pentapetalae</taxon>
        <taxon>asterids</taxon>
        <taxon>Ericales</taxon>
        <taxon>Theaceae</taxon>
        <taxon>Camellia</taxon>
    </lineage>
</organism>
<keyword evidence="8 18" id="KW-0732">Signal</keyword>
<dbReference type="SUPFAM" id="SSF52058">
    <property type="entry name" value="L domain-like"/>
    <property type="match status" value="2"/>
</dbReference>
<feature type="signal peptide" evidence="18">
    <location>
        <begin position="1"/>
        <end position="26"/>
    </location>
</feature>
<keyword evidence="21" id="KW-1185">Reference proteome</keyword>
<dbReference type="Pfam" id="PF00069">
    <property type="entry name" value="Pkinase"/>
    <property type="match status" value="1"/>
</dbReference>
<evidence type="ECO:0000256" key="17">
    <source>
        <dbReference type="SAM" id="Phobius"/>
    </source>
</evidence>
<evidence type="ECO:0000256" key="11">
    <source>
        <dbReference type="ARBA" id="ARBA00022777"/>
    </source>
</evidence>
<protein>
    <recommendedName>
        <fullName evidence="3">non-specific serine/threonine protein kinase</fullName>
        <ecNumber evidence="3">2.7.11.1</ecNumber>
    </recommendedName>
</protein>
<evidence type="ECO:0000256" key="13">
    <source>
        <dbReference type="ARBA" id="ARBA00022989"/>
    </source>
</evidence>
<dbReference type="Gene3D" id="3.30.200.20">
    <property type="entry name" value="Phosphorylase Kinase, domain 1"/>
    <property type="match status" value="1"/>
</dbReference>
<evidence type="ECO:0000256" key="5">
    <source>
        <dbReference type="ARBA" id="ARBA00022614"/>
    </source>
</evidence>
<keyword evidence="12 16" id="KW-0067">ATP-binding</keyword>
<dbReference type="AlphaFoldDB" id="A0A4S4DPN5"/>
<evidence type="ECO:0000259" key="19">
    <source>
        <dbReference type="PROSITE" id="PS50011"/>
    </source>
</evidence>
<evidence type="ECO:0000313" key="20">
    <source>
        <dbReference type="EMBL" id="THG05011.1"/>
    </source>
</evidence>
<dbReference type="InterPro" id="IPR050647">
    <property type="entry name" value="Plant_LRR-RLKs"/>
</dbReference>
<keyword evidence="6" id="KW-0808">Transferase</keyword>
<dbReference type="FunFam" id="3.80.10.10:FF:000233">
    <property type="entry name" value="Leucine-rich repeat receptor-like protein kinase TDR"/>
    <property type="match status" value="1"/>
</dbReference>
<evidence type="ECO:0000256" key="15">
    <source>
        <dbReference type="ARBA" id="ARBA00023180"/>
    </source>
</evidence>
<dbReference type="Pfam" id="PF00560">
    <property type="entry name" value="LRR_1"/>
    <property type="match status" value="3"/>
</dbReference>
<dbReference type="SMART" id="SM00220">
    <property type="entry name" value="S_TKc"/>
    <property type="match status" value="1"/>
</dbReference>
<evidence type="ECO:0000256" key="9">
    <source>
        <dbReference type="ARBA" id="ARBA00022737"/>
    </source>
</evidence>
<evidence type="ECO:0000256" key="12">
    <source>
        <dbReference type="ARBA" id="ARBA00022840"/>
    </source>
</evidence>
<dbReference type="PROSITE" id="PS51257">
    <property type="entry name" value="PROKAR_LIPOPROTEIN"/>
    <property type="match status" value="1"/>
</dbReference>
<name>A0A4S4DPN5_CAMSN</name>
<keyword evidence="10 16" id="KW-0547">Nucleotide-binding</keyword>
<keyword evidence="5" id="KW-0433">Leucine-rich repeat</keyword>
<dbReference type="FunFam" id="3.80.10.10:FF:000453">
    <property type="entry name" value="Leucine-rich receptor-like protein kinase family protein"/>
    <property type="match status" value="1"/>
</dbReference>
<evidence type="ECO:0000256" key="3">
    <source>
        <dbReference type="ARBA" id="ARBA00012513"/>
    </source>
</evidence>
<keyword evidence="13 17" id="KW-1133">Transmembrane helix</keyword>
<dbReference type="GO" id="GO:0009791">
    <property type="term" value="P:post-embryonic development"/>
    <property type="evidence" value="ECO:0007669"/>
    <property type="project" value="UniProtKB-ARBA"/>
</dbReference>
<dbReference type="InterPro" id="IPR000719">
    <property type="entry name" value="Prot_kinase_dom"/>
</dbReference>
<evidence type="ECO:0000256" key="7">
    <source>
        <dbReference type="ARBA" id="ARBA00022692"/>
    </source>
</evidence>
<keyword evidence="15" id="KW-0325">Glycoprotein</keyword>
<evidence type="ECO:0000256" key="18">
    <source>
        <dbReference type="SAM" id="SignalP"/>
    </source>
</evidence>
<evidence type="ECO:0000256" key="6">
    <source>
        <dbReference type="ARBA" id="ARBA00022679"/>
    </source>
</evidence>
<gene>
    <name evidence="20" type="ORF">TEA_006707</name>
</gene>
<proteinExistence type="inferred from homology"/>
<dbReference type="FunFam" id="3.80.10.10:FF:000077">
    <property type="entry name" value="LRR receptor-like serine/threonine-protein kinase ERL1"/>
    <property type="match status" value="1"/>
</dbReference>
<dbReference type="InterPro" id="IPR001611">
    <property type="entry name" value="Leu-rich_rpt"/>
</dbReference>
<dbReference type="InterPro" id="IPR008271">
    <property type="entry name" value="Ser/Thr_kinase_AS"/>
</dbReference>
<comment type="subcellular location">
    <subcellularLocation>
        <location evidence="1">Membrane</location>
        <topology evidence="1">Single-pass type I membrane protein</topology>
    </subcellularLocation>
</comment>
<dbReference type="Proteomes" id="UP000306102">
    <property type="component" value="Unassembled WGS sequence"/>
</dbReference>
<sequence>MASQRSTTLVAPLFLFVVSCVSVVSCTQRDVTVLLRVKNDGLDDPHGRLGDWVETTHNAPCNWTGITCDPHTGAVIAIDLSSLNIAGGFPADFCRIPTLRYLSLADNILNGSLSSMSISFCSHLHFLNLSSNYFVGELPEFVPEFVNLTTLDLNLNNFTGDIPASFGRFPVLKVLRLAYNNLNGSIPEFLTNLTELTRFELAGNPFKPGPLPLAIGNLRKLENIWIPSASLIGNIPDSIGNLVALKNLDLSVNQLSGKIPGSIGGLQNVQQIELYQNQLSGELPITLSNLTSLLQLDVSQNNLTGKLPEGIAGMPLAVLNLNDNSLEGEIPETLASNPNLSQLKLFNNRFSGTLPVNLGRNSDLNDIDVSGNELEGSLPPNLCYRKKLQRLLTFDNNFSGPIPDSYSDCNTLNYIRIYNNELSGSVPFWNLSELQFIELKNNKFEGSIPPSISDARGLAKILISGNSFSGRLPLEICKLEELVFADLSRNQFFGQLPGCITELNKLQKLKLQENKFTGEIPASVGSWKELTELNFSNNNFDGEIPSELGSLPSLTNLNLEGNSLSGEIPAELTNLKLNVFNVSNNKLEGEVPSGFNTEFYLQSLMGNPGLCSPDLKPLPPCPKSKPKPITLCLIGILVALVLLLIGSLIWVLKIKTLNLLFNKRHHSLEITAFQRVEINEEGVLAALTKENLIGSGGSGQVYRMKLKSGQMVAAKRLWGGGNRLVDSEAVFRSEVETLGRIRHSNVVKLLLSCIGEDIQILVYEYMENGSLGDVLHGEKGGVLLNWPKRFSITIGAAHGLAYLHHDCVPPIVHRDVKSNNILLDEDFNPRVADFGLAKTLQHDLMEEGGGGVMSRVAGSCGYIAPEYAYTLKVNEKSDVYSFGVVLLELITGKRPNDDSLGENKDIVKWVTEVALSSPEEGKGIIGLGQLVDPRMDPSTSNYEEIEKVLNVALLCTSPIPMNRPSMRRVVELLKHHTLAHQNGFKVLIIKLALATLPFAALELSSQAHPQSLLISLFLSVLTPSPIRKSTEDLFMVSLTVLMFPLPRTLFSLSSSTFRQRVTPFAMLSHAATGIRGSTLANVDVWHCASTEVLPILSRTKSIGLPKRQRDLLLGDFGESCSVIDERRGRFSLSEIDVHRANDGASDVDHGPSISEVGASRKEEVDNRWSIVVDNPEFSNVLRNVIISVKKNDDVVVDDKRNVINDVLIIVLETYSIGEVVVSFETSSPGNFSYSRSEIEKSLVGGLYLLCALHHGMKVGGSIVVELSCDKYVVWLTG</sequence>
<dbReference type="FunFam" id="1.10.510.10:FF:000453">
    <property type="entry name" value="LRR receptor-like serine/threonine-protein kinase HSL2"/>
    <property type="match status" value="1"/>
</dbReference>
<dbReference type="PANTHER" id="PTHR48056:SF35">
    <property type="entry name" value="LRR RECEPTOR-LIKE SERINE_THREONINE-PROTEIN KINASE HSL2"/>
    <property type="match status" value="1"/>
</dbReference>
<dbReference type="GO" id="GO:0005524">
    <property type="term" value="F:ATP binding"/>
    <property type="evidence" value="ECO:0007669"/>
    <property type="project" value="UniProtKB-UniRule"/>
</dbReference>
<dbReference type="GO" id="GO:0033612">
    <property type="term" value="F:receptor serine/threonine kinase binding"/>
    <property type="evidence" value="ECO:0007669"/>
    <property type="project" value="TreeGrafter"/>
</dbReference>
<evidence type="ECO:0000256" key="16">
    <source>
        <dbReference type="PROSITE-ProRule" id="PRU10141"/>
    </source>
</evidence>
<evidence type="ECO:0000256" key="14">
    <source>
        <dbReference type="ARBA" id="ARBA00023136"/>
    </source>
</evidence>
<dbReference type="PROSITE" id="PS50011">
    <property type="entry name" value="PROTEIN_KINASE_DOM"/>
    <property type="match status" value="1"/>
</dbReference>
<dbReference type="GO" id="GO:0006952">
    <property type="term" value="P:defense response"/>
    <property type="evidence" value="ECO:0007669"/>
    <property type="project" value="UniProtKB-ARBA"/>
</dbReference>
<dbReference type="InterPro" id="IPR032675">
    <property type="entry name" value="LRR_dom_sf"/>
</dbReference>
<evidence type="ECO:0000256" key="2">
    <source>
        <dbReference type="ARBA" id="ARBA00008684"/>
    </source>
</evidence>
<evidence type="ECO:0000256" key="4">
    <source>
        <dbReference type="ARBA" id="ARBA00022527"/>
    </source>
</evidence>
<reference evidence="20 21" key="1">
    <citation type="journal article" date="2018" name="Proc. Natl. Acad. Sci. U.S.A.">
        <title>Draft genome sequence of Camellia sinensis var. sinensis provides insights into the evolution of the tea genome and tea quality.</title>
        <authorList>
            <person name="Wei C."/>
            <person name="Yang H."/>
            <person name="Wang S."/>
            <person name="Zhao J."/>
            <person name="Liu C."/>
            <person name="Gao L."/>
            <person name="Xia E."/>
            <person name="Lu Y."/>
            <person name="Tai Y."/>
            <person name="She G."/>
            <person name="Sun J."/>
            <person name="Cao H."/>
            <person name="Tong W."/>
            <person name="Gao Q."/>
            <person name="Li Y."/>
            <person name="Deng W."/>
            <person name="Jiang X."/>
            <person name="Wang W."/>
            <person name="Chen Q."/>
            <person name="Zhang S."/>
            <person name="Li H."/>
            <person name="Wu J."/>
            <person name="Wang P."/>
            <person name="Li P."/>
            <person name="Shi C."/>
            <person name="Zheng F."/>
            <person name="Jian J."/>
            <person name="Huang B."/>
            <person name="Shan D."/>
            <person name="Shi M."/>
            <person name="Fang C."/>
            <person name="Yue Y."/>
            <person name="Li F."/>
            <person name="Li D."/>
            <person name="Wei S."/>
            <person name="Han B."/>
            <person name="Jiang C."/>
            <person name="Yin Y."/>
            <person name="Xia T."/>
            <person name="Zhang Z."/>
            <person name="Bennetzen J.L."/>
            <person name="Zhao S."/>
            <person name="Wan X."/>
        </authorList>
    </citation>
    <scope>NUCLEOTIDE SEQUENCE [LARGE SCALE GENOMIC DNA]</scope>
    <source>
        <strain evidence="21">cv. Shuchazao</strain>
        <tissue evidence="20">Leaf</tissue>
    </source>
</reference>
<dbReference type="InterPro" id="IPR017441">
    <property type="entry name" value="Protein_kinase_ATP_BS"/>
</dbReference>
<dbReference type="GO" id="GO:0051707">
    <property type="term" value="P:response to other organism"/>
    <property type="evidence" value="ECO:0007669"/>
    <property type="project" value="UniProtKB-ARBA"/>
</dbReference>
<feature type="transmembrane region" description="Helical" evidence="17">
    <location>
        <begin position="628"/>
        <end position="652"/>
    </location>
</feature>
<dbReference type="GO" id="GO:0004674">
    <property type="term" value="F:protein serine/threonine kinase activity"/>
    <property type="evidence" value="ECO:0007669"/>
    <property type="project" value="UniProtKB-KW"/>
</dbReference>
<feature type="domain" description="Protein kinase" evidence="19">
    <location>
        <begin position="687"/>
        <end position="978"/>
    </location>
</feature>
<keyword evidence="4" id="KW-0723">Serine/threonine-protein kinase</keyword>
<dbReference type="GO" id="GO:0016020">
    <property type="term" value="C:membrane"/>
    <property type="evidence" value="ECO:0007669"/>
    <property type="project" value="UniProtKB-SubCell"/>
</dbReference>
<keyword evidence="14 17" id="KW-0472">Membrane</keyword>
<keyword evidence="7 17" id="KW-0812">Transmembrane</keyword>
<comment type="similarity">
    <text evidence="2">Belongs to the protein kinase superfamily. Ser/Thr protein kinase family.</text>
</comment>
<dbReference type="Gene3D" id="3.80.10.10">
    <property type="entry name" value="Ribonuclease Inhibitor"/>
    <property type="match status" value="3"/>
</dbReference>
<dbReference type="Pfam" id="PF13855">
    <property type="entry name" value="LRR_8"/>
    <property type="match status" value="2"/>
</dbReference>
<accession>A0A4S4DPN5</accession>
<comment type="caution">
    <text evidence="20">The sequence shown here is derived from an EMBL/GenBank/DDBJ whole genome shotgun (WGS) entry which is preliminary data.</text>
</comment>
<keyword evidence="9" id="KW-0677">Repeat</keyword>
<evidence type="ECO:0000313" key="21">
    <source>
        <dbReference type="Proteomes" id="UP000306102"/>
    </source>
</evidence>
<dbReference type="SUPFAM" id="SSF56112">
    <property type="entry name" value="Protein kinase-like (PK-like)"/>
    <property type="match status" value="1"/>
</dbReference>
<dbReference type="Gene3D" id="1.10.510.10">
    <property type="entry name" value="Transferase(Phosphotransferase) domain 1"/>
    <property type="match status" value="1"/>
</dbReference>
<dbReference type="PROSITE" id="PS00107">
    <property type="entry name" value="PROTEIN_KINASE_ATP"/>
    <property type="match status" value="1"/>
</dbReference>
<dbReference type="EMBL" id="SDRB02010677">
    <property type="protein sequence ID" value="THG05011.1"/>
    <property type="molecule type" value="Genomic_DNA"/>
</dbReference>
<evidence type="ECO:0000256" key="10">
    <source>
        <dbReference type="ARBA" id="ARBA00022741"/>
    </source>
</evidence>
<keyword evidence="11" id="KW-0418">Kinase</keyword>
<evidence type="ECO:0000256" key="1">
    <source>
        <dbReference type="ARBA" id="ARBA00004479"/>
    </source>
</evidence>
<dbReference type="Pfam" id="PF08263">
    <property type="entry name" value="LRRNT_2"/>
    <property type="match status" value="1"/>
</dbReference>